<evidence type="ECO:0000313" key="3">
    <source>
        <dbReference type="Proteomes" id="UP000807825"/>
    </source>
</evidence>
<dbReference type="Proteomes" id="UP000807825">
    <property type="component" value="Unassembled WGS sequence"/>
</dbReference>
<gene>
    <name evidence="2" type="ORF">HY912_02000</name>
</gene>
<evidence type="ECO:0000313" key="2">
    <source>
        <dbReference type="EMBL" id="MBI5248243.1"/>
    </source>
</evidence>
<organism evidence="2 3">
    <name type="scientific">Desulfomonile tiedjei</name>
    <dbReference type="NCBI Taxonomy" id="2358"/>
    <lineage>
        <taxon>Bacteria</taxon>
        <taxon>Pseudomonadati</taxon>
        <taxon>Thermodesulfobacteriota</taxon>
        <taxon>Desulfomonilia</taxon>
        <taxon>Desulfomonilales</taxon>
        <taxon>Desulfomonilaceae</taxon>
        <taxon>Desulfomonile</taxon>
    </lineage>
</organism>
<dbReference type="SUPFAM" id="SSF53756">
    <property type="entry name" value="UDP-Glycosyltransferase/glycogen phosphorylase"/>
    <property type="match status" value="1"/>
</dbReference>
<dbReference type="GO" id="GO:0016757">
    <property type="term" value="F:glycosyltransferase activity"/>
    <property type="evidence" value="ECO:0007669"/>
    <property type="project" value="TreeGrafter"/>
</dbReference>
<feature type="domain" description="Erythromycin biosynthesis protein CIII-like C-terminal" evidence="1">
    <location>
        <begin position="265"/>
        <end position="361"/>
    </location>
</feature>
<sequence>MRILFLPLITRGPAIGTVSRCLAVAERLRKFGHECSFLASDSAAHHAAEAGFEVMEGAVPESPGPLRPLCDLSDLAVFLKLTDEEFVRVSLKSENQAVQRFRPDVLFSEFKLTAAITAAGAGLPLVSTACTPGDPRFVSPLFEKTPKDHAQAVAGFNRILEERDQEPINDTAELFFGRSDAKIAPTVPELEPLLSDVPNLHYVGYLLNDRMELAPLPEGLLGRCNGKFIVFVYLGQGEISSSLYMRVLPEAFKNTEFHAIVSVGDHPEVARFPKPESNVTWVRFVPGRSILRCSQAAIFHGGQNTAMASLIHKIPSLVFPGNDFERDFNARSLARVGASMRLSTEDFQPDKLLSFTRKLLEPSFGLAAETYSRKILGQGGARHAADIVLSAVNT</sequence>
<dbReference type="AlphaFoldDB" id="A0A9D6UXQ8"/>
<comment type="caution">
    <text evidence="2">The sequence shown here is derived from an EMBL/GenBank/DDBJ whole genome shotgun (WGS) entry which is preliminary data.</text>
</comment>
<dbReference type="EMBL" id="JACRDE010000055">
    <property type="protein sequence ID" value="MBI5248243.1"/>
    <property type="molecule type" value="Genomic_DNA"/>
</dbReference>
<protein>
    <recommendedName>
        <fullName evidence="1">Erythromycin biosynthesis protein CIII-like C-terminal domain-containing protein</fullName>
    </recommendedName>
</protein>
<dbReference type="Pfam" id="PF06722">
    <property type="entry name" value="EryCIII-like_C"/>
    <property type="match status" value="1"/>
</dbReference>
<name>A0A9D6UXQ8_9BACT</name>
<accession>A0A9D6UXQ8</accession>
<dbReference type="PANTHER" id="PTHR21015">
    <property type="entry name" value="UDP-N-ACETYLGLUCOSAMINE--N-ACETYLMURAMYL-(PENTAPEPTIDE) PYROPHOSPHORYL-UNDECAPRENOL N-ACETYLGLUCOSAMINE TRANSFERASE 1"/>
    <property type="match status" value="1"/>
</dbReference>
<reference evidence="2" key="1">
    <citation type="submission" date="2020-07" db="EMBL/GenBank/DDBJ databases">
        <title>Huge and variable diversity of episymbiotic CPR bacteria and DPANN archaea in groundwater ecosystems.</title>
        <authorList>
            <person name="He C.Y."/>
            <person name="Keren R."/>
            <person name="Whittaker M."/>
            <person name="Farag I.F."/>
            <person name="Doudna J."/>
            <person name="Cate J.H.D."/>
            <person name="Banfield J.F."/>
        </authorList>
    </citation>
    <scope>NUCLEOTIDE SEQUENCE</scope>
    <source>
        <strain evidence="2">NC_groundwater_1664_Pr3_B-0.1um_52_9</strain>
    </source>
</reference>
<dbReference type="Gene3D" id="3.40.50.2000">
    <property type="entry name" value="Glycogen Phosphorylase B"/>
    <property type="match status" value="2"/>
</dbReference>
<dbReference type="PANTHER" id="PTHR21015:SF22">
    <property type="entry name" value="GLYCOSYLTRANSFERASE"/>
    <property type="match status" value="1"/>
</dbReference>
<proteinExistence type="predicted"/>
<dbReference type="InterPro" id="IPR010610">
    <property type="entry name" value="EryCIII-like_C"/>
</dbReference>
<evidence type="ECO:0000259" key="1">
    <source>
        <dbReference type="Pfam" id="PF06722"/>
    </source>
</evidence>